<feature type="domain" description="2Fe-2S ferredoxin-type" evidence="1">
    <location>
        <begin position="2"/>
        <end position="118"/>
    </location>
</feature>
<proteinExistence type="predicted"/>
<dbReference type="InterPro" id="IPR006058">
    <property type="entry name" value="2Fe2S_fd_BS"/>
</dbReference>
<dbReference type="EMBL" id="OY288114">
    <property type="protein sequence ID" value="CAJ0854840.1"/>
    <property type="molecule type" value="Genomic_DNA"/>
</dbReference>
<name>A0AA48RD43_9ZZZZ</name>
<dbReference type="PROSITE" id="PS51085">
    <property type="entry name" value="2FE2S_FER_2"/>
    <property type="match status" value="1"/>
</dbReference>
<evidence type="ECO:0000259" key="1">
    <source>
        <dbReference type="PROSITE" id="PS51085"/>
    </source>
</evidence>
<organism evidence="2">
    <name type="scientific">freshwater sediment metagenome</name>
    <dbReference type="NCBI Taxonomy" id="556182"/>
    <lineage>
        <taxon>unclassified sequences</taxon>
        <taxon>metagenomes</taxon>
        <taxon>ecological metagenomes</taxon>
    </lineage>
</organism>
<dbReference type="InterPro" id="IPR009078">
    <property type="entry name" value="Ferritin-like_SF"/>
</dbReference>
<dbReference type="InterPro" id="IPR036010">
    <property type="entry name" value="2Fe-2S_ferredoxin-like_sf"/>
</dbReference>
<dbReference type="InterPro" id="IPR012347">
    <property type="entry name" value="Ferritin-like"/>
</dbReference>
<sequence length="300" mass="32794">MANVTFSSPVMAKDITVYAVAGDRGTLLAVAKEHKIPLPFDCQDGECGSCIVEIKHLNPVKCAIALTEKEKEALKQLGKISKAEIEAAEVNDMPPRYRLACQYFVRNEDIIVSFEGDETLPAQGPHITHAASRFKGGTEINEVNEFLGYAAKVEEDAALHYEELAAAMEACGNHRVATLFRQLGGFSRRHLAEAKARGGAIDPSKNVPPDYVWPSHVTPERASIWAADSSLSRIDALKAALQGEKRGYEFYCAVAATSKAPEVATLAKEFVKEEADHVKVLEAWITREEWDAKNGTPQGL</sequence>
<dbReference type="Gene3D" id="3.10.20.30">
    <property type="match status" value="1"/>
</dbReference>
<dbReference type="Gene3D" id="1.20.1260.10">
    <property type="match status" value="1"/>
</dbReference>
<reference evidence="2" key="1">
    <citation type="submission" date="2023-07" db="EMBL/GenBank/DDBJ databases">
        <authorList>
            <person name="Pelsma A.J. K."/>
        </authorList>
    </citation>
    <scope>NUCLEOTIDE SEQUENCE</scope>
</reference>
<dbReference type="PROSITE" id="PS00197">
    <property type="entry name" value="2FE2S_FER_1"/>
    <property type="match status" value="1"/>
</dbReference>
<dbReference type="SUPFAM" id="SSF47240">
    <property type="entry name" value="Ferritin-like"/>
    <property type="match status" value="1"/>
</dbReference>
<gene>
    <name evidence="2" type="ORF">AMST5_00778</name>
</gene>
<dbReference type="InterPro" id="IPR012675">
    <property type="entry name" value="Beta-grasp_dom_sf"/>
</dbReference>
<dbReference type="Pfam" id="PF00111">
    <property type="entry name" value="Fer2"/>
    <property type="match status" value="1"/>
</dbReference>
<dbReference type="CDD" id="cd01045">
    <property type="entry name" value="Ferritin_like_AB"/>
    <property type="match status" value="1"/>
</dbReference>
<dbReference type="AlphaFoldDB" id="A0AA48RD43"/>
<accession>A0AA48RD43</accession>
<evidence type="ECO:0000313" key="2">
    <source>
        <dbReference type="EMBL" id="CAJ0854840.1"/>
    </source>
</evidence>
<dbReference type="CDD" id="cd00207">
    <property type="entry name" value="fer2"/>
    <property type="match status" value="1"/>
</dbReference>
<dbReference type="InterPro" id="IPR001041">
    <property type="entry name" value="2Fe-2S_ferredoxin-type"/>
</dbReference>
<dbReference type="GO" id="GO:0051537">
    <property type="term" value="F:2 iron, 2 sulfur cluster binding"/>
    <property type="evidence" value="ECO:0007669"/>
    <property type="project" value="InterPro"/>
</dbReference>
<dbReference type="SUPFAM" id="SSF54292">
    <property type="entry name" value="2Fe-2S ferredoxin-like"/>
    <property type="match status" value="1"/>
</dbReference>
<protein>
    <recommendedName>
        <fullName evidence="1">2Fe-2S ferredoxin-type domain-containing protein</fullName>
    </recommendedName>
</protein>